<dbReference type="Gene3D" id="2.130.10.10">
    <property type="entry name" value="YVTN repeat-like/Quinoprotein amine dehydrogenase"/>
    <property type="match status" value="1"/>
</dbReference>
<dbReference type="SUPFAM" id="SSF50998">
    <property type="entry name" value="Quinoprotein alcohol dehydrogenase-like"/>
    <property type="match status" value="2"/>
</dbReference>
<proteinExistence type="predicted"/>
<reference evidence="2 3" key="1">
    <citation type="journal article" date="2012" name="J. Bacteriol.">
        <title>Whole-Genome Sequence of Nocardiopsis alba Strain ATCC BAA-2165, Associated with Honeybees.</title>
        <authorList>
            <person name="Qiao J."/>
            <person name="Chen L."/>
            <person name="Li Y."/>
            <person name="Wang J."/>
            <person name="Zhang W."/>
            <person name="Chen S."/>
        </authorList>
    </citation>
    <scope>NUCLEOTIDE SEQUENCE [LARGE SCALE GENOMIC DNA]</scope>
    <source>
        <strain evidence="3">ATCC BAA-2165 / BE74</strain>
    </source>
</reference>
<feature type="chain" id="PRO_5003795143" evidence="1">
    <location>
        <begin position="22"/>
        <end position="418"/>
    </location>
</feature>
<dbReference type="AlphaFoldDB" id="J7LAQ2"/>
<dbReference type="InterPro" id="IPR011047">
    <property type="entry name" value="Quinoprotein_ADH-like_sf"/>
</dbReference>
<dbReference type="HOGENOM" id="CLU_656934_0_0_11"/>
<dbReference type="EMBL" id="CP003788">
    <property type="protein sequence ID" value="AFR09761.1"/>
    <property type="molecule type" value="Genomic_DNA"/>
</dbReference>
<dbReference type="eggNOG" id="COG1520">
    <property type="taxonomic scope" value="Bacteria"/>
</dbReference>
<dbReference type="PATRIC" id="fig|1205910.3.peg.1635"/>
<dbReference type="InterPro" id="IPR015943">
    <property type="entry name" value="WD40/YVTN_repeat-like_dom_sf"/>
</dbReference>
<dbReference type="KEGG" id="nal:B005_1725"/>
<dbReference type="RefSeq" id="WP_014912216.1">
    <property type="nucleotide sequence ID" value="NC_018524.1"/>
</dbReference>
<evidence type="ECO:0000313" key="3">
    <source>
        <dbReference type="Proteomes" id="UP000003779"/>
    </source>
</evidence>
<protein>
    <submittedName>
        <fullName evidence="2">PQQ enzyme repeat family protein</fullName>
    </submittedName>
</protein>
<feature type="signal peptide" evidence="1">
    <location>
        <begin position="1"/>
        <end position="21"/>
    </location>
</feature>
<reference evidence="3" key="2">
    <citation type="submission" date="2012-08" db="EMBL/GenBank/DDBJ databases">
        <title>Whole-genome sequence of Nocardiopsis alba strain ATCC BAA-2165 associated with honeybees.</title>
        <authorList>
            <person name="Qiao J."/>
            <person name="Chen L."/>
            <person name="Li Y."/>
            <person name="Wang J."/>
            <person name="Zhang W."/>
            <person name="Chen S."/>
        </authorList>
    </citation>
    <scope>NUCLEOTIDE SEQUENCE [LARGE SCALE GENOMIC DNA]</scope>
    <source>
        <strain evidence="3">ATCC BAA-2165 / BE74</strain>
    </source>
</reference>
<sequence>MNKRRISATALCLALATPACTGSGGSVIHRVADGSPTTPKAVVSVSEVDWEWSPGEGERVSKVHAGPVGAVIELTDGLVGLRGDTGDELWRYQAPEAEGFSASFSPSGELALVSASDEPALLLDTSTGEAASRDLDWNGEGRLLDGEFLFHREGEATEALHESTDLETGASLWRQKESVTCSEGGPSRTITTLLSPKAIILLLHCSEDTSEGALRVPAPDTVNALVALDPKDGEELWRREAEDTEGRGLAEAKLLQGRLVADLPGEEGWTIIDPINGEVLTESPKPVLELGDDTYLAGPDHLAEDPSHELRTFDGEVISSVTLPDGRFSGDTPETAIGLPDHLLTIDMERGSDEDAIDVVVTPWGDEGAEDVIAATTTATASSLDPGRLLSVPGAVIAYVPVRYGAGIDAIEGVVALR</sequence>
<organism evidence="2 3">
    <name type="scientific">Nocardiopsis alba (strain ATCC BAA-2165 / BE74)</name>
    <dbReference type="NCBI Taxonomy" id="1205910"/>
    <lineage>
        <taxon>Bacteria</taxon>
        <taxon>Bacillati</taxon>
        <taxon>Actinomycetota</taxon>
        <taxon>Actinomycetes</taxon>
        <taxon>Streptosporangiales</taxon>
        <taxon>Nocardiopsidaceae</taxon>
        <taxon>Nocardiopsis</taxon>
    </lineage>
</organism>
<evidence type="ECO:0000256" key="1">
    <source>
        <dbReference type="SAM" id="SignalP"/>
    </source>
</evidence>
<evidence type="ECO:0000313" key="2">
    <source>
        <dbReference type="EMBL" id="AFR09761.1"/>
    </source>
</evidence>
<gene>
    <name evidence="2" type="ordered locus">B005_1725</name>
</gene>
<name>J7LAQ2_NOCAA</name>
<accession>J7LAQ2</accession>
<dbReference type="Proteomes" id="UP000003779">
    <property type="component" value="Chromosome"/>
</dbReference>
<keyword evidence="1" id="KW-0732">Signal</keyword>